<organism evidence="2 3">
    <name type="scientific">Pseudomonas phage vB_PaeM_PA5oct</name>
    <dbReference type="NCBI Taxonomy" id="2163605"/>
    <lineage>
        <taxon>Viruses</taxon>
        <taxon>Duplodnaviria</taxon>
        <taxon>Heunggongvirae</taxon>
        <taxon>Uroviricota</taxon>
        <taxon>Caudoviricetes</taxon>
        <taxon>Arenbergviridae</taxon>
        <taxon>Wroclawvirus</taxon>
        <taxon>Wroclawvirus PA5oct</taxon>
    </lineage>
</organism>
<protein>
    <submittedName>
        <fullName evidence="2">Uncharacterized protein</fullName>
    </submittedName>
</protein>
<keyword evidence="3" id="KW-1185">Reference proteome</keyword>
<dbReference type="Proteomes" id="UP000316733">
    <property type="component" value="Segment"/>
</dbReference>
<gene>
    <name evidence="2" type="ORF">EST35_0048</name>
</gene>
<feature type="transmembrane region" description="Helical" evidence="1">
    <location>
        <begin position="12"/>
        <end position="31"/>
    </location>
</feature>
<keyword evidence="1" id="KW-0472">Membrane</keyword>
<keyword evidence="1" id="KW-1133">Transmembrane helix</keyword>
<name>A0A4Y1LUE0_9CAUD</name>
<proteinExistence type="predicted"/>
<dbReference type="EMBL" id="MK797984">
    <property type="protein sequence ID" value="QCG75931.1"/>
    <property type="molecule type" value="Genomic_DNA"/>
</dbReference>
<reference evidence="3" key="1">
    <citation type="journal article" date="2020" name="bioRxiv">
        <title>Integrative omics analysis of Pseudomonas aeruginosa virus PA5oct highlights the molecular complexity of jumbo phages.</title>
        <authorList>
            <person name="Lood C."/>
            <person name="Danis-Wlodarczyk K."/>
            <person name="Blasdel B.G."/>
            <person name="Jang H.B."/>
            <person name="Vandenheuvel D."/>
            <person name="Briers Y."/>
            <person name="Noben J.-P."/>
            <person name="van Noort V."/>
            <person name="Drulis-Kawa Z."/>
            <person name="Lavigne R."/>
        </authorList>
    </citation>
    <scope>NUCLEOTIDE SEQUENCE [LARGE SCALE GENOMIC DNA]</scope>
</reference>
<evidence type="ECO:0000313" key="3">
    <source>
        <dbReference type="Proteomes" id="UP000316733"/>
    </source>
</evidence>
<keyword evidence="1" id="KW-0812">Transmembrane</keyword>
<evidence type="ECO:0000313" key="2">
    <source>
        <dbReference type="EMBL" id="QCG75931.1"/>
    </source>
</evidence>
<evidence type="ECO:0000256" key="1">
    <source>
        <dbReference type="SAM" id="Phobius"/>
    </source>
</evidence>
<accession>A0A4Y1LUE0</accession>
<sequence length="65" mass="7354">MKKQTGFTDWPLISLGTIIILCVWVLILQYTEINVLEEKCNKVGGIFNNTVCIRSDAVINLDKVK</sequence>